<organism evidence="2 3">
    <name type="scientific">Saccharobesus litoralis</name>
    <dbReference type="NCBI Taxonomy" id="2172099"/>
    <lineage>
        <taxon>Bacteria</taxon>
        <taxon>Pseudomonadati</taxon>
        <taxon>Pseudomonadota</taxon>
        <taxon>Gammaproteobacteria</taxon>
        <taxon>Alteromonadales</taxon>
        <taxon>Alteromonadaceae</taxon>
        <taxon>Saccharobesus</taxon>
    </lineage>
</organism>
<gene>
    <name evidence="2" type="ORF">C2869_00430</name>
</gene>
<dbReference type="AlphaFoldDB" id="A0A2S0VLC3"/>
<evidence type="ECO:0000313" key="2">
    <source>
        <dbReference type="EMBL" id="AWB64997.1"/>
    </source>
</evidence>
<keyword evidence="1" id="KW-0732">Signal</keyword>
<dbReference type="RefSeq" id="WP_108601076.1">
    <property type="nucleotide sequence ID" value="NZ_CP026604.1"/>
</dbReference>
<accession>A0A2S0VLC3</accession>
<dbReference type="OrthoDB" id="6228262at2"/>
<keyword evidence="3" id="KW-1185">Reference proteome</keyword>
<feature type="signal peptide" evidence="1">
    <location>
        <begin position="1"/>
        <end position="24"/>
    </location>
</feature>
<evidence type="ECO:0000313" key="3">
    <source>
        <dbReference type="Proteomes" id="UP000244441"/>
    </source>
</evidence>
<name>A0A2S0VLC3_9ALTE</name>
<reference evidence="2 3" key="1">
    <citation type="submission" date="2018-01" db="EMBL/GenBank/DDBJ databases">
        <title>Genome sequence of a Cantenovulum-like bacteria.</title>
        <authorList>
            <person name="Tan W.R."/>
            <person name="Lau N.-S."/>
            <person name="Go F."/>
            <person name="Amirul A.-A.A."/>
        </authorList>
    </citation>
    <scope>NUCLEOTIDE SEQUENCE [LARGE SCALE GENOMIC DNA]</scope>
    <source>
        <strain evidence="2 3">CCB-QB4</strain>
    </source>
</reference>
<feature type="chain" id="PRO_5015671712" description="DUF4198 domain-containing protein" evidence="1">
    <location>
        <begin position="25"/>
        <end position="244"/>
    </location>
</feature>
<evidence type="ECO:0000256" key="1">
    <source>
        <dbReference type="SAM" id="SignalP"/>
    </source>
</evidence>
<proteinExistence type="predicted"/>
<evidence type="ECO:0008006" key="4">
    <source>
        <dbReference type="Google" id="ProtNLM"/>
    </source>
</evidence>
<dbReference type="Proteomes" id="UP000244441">
    <property type="component" value="Chromosome"/>
</dbReference>
<dbReference type="KEGG" id="cate:C2869_00430"/>
<protein>
    <recommendedName>
        <fullName evidence="4">DUF4198 domain-containing protein</fullName>
    </recommendedName>
</protein>
<sequence length="244" mass="28020">MKNFQRFSIYLTLMFSAFAFVAKAEEVDNIITINTAAKIGFEQLPKVKVDIKVKKTRELYVALQDKQTWRNIKTTRKRIKKSGNYHFDFNIDNLKPGNYRLNAYITPRGKDWNSRIGEQKGVDFIVVDQAQFVEKIQMATEDKIKGISYPKTIADDAEYKLDIQFDITEPRDLIIKLLNKNGWKEAGVLSFPVKEPGNISLPIDKMVTNFPAGDYAWMTYLSETGSKQPLSNKRGAHFSLTNVH</sequence>
<dbReference type="EMBL" id="CP026604">
    <property type="protein sequence ID" value="AWB64997.1"/>
    <property type="molecule type" value="Genomic_DNA"/>
</dbReference>